<comment type="caution">
    <text evidence="2">The sequence shown here is derived from an EMBL/GenBank/DDBJ whole genome shotgun (WGS) entry which is preliminary data.</text>
</comment>
<dbReference type="EMBL" id="JAALHA020000041">
    <property type="protein sequence ID" value="MDR9900859.1"/>
    <property type="molecule type" value="Genomic_DNA"/>
</dbReference>
<keyword evidence="3" id="KW-1185">Reference proteome</keyword>
<feature type="transmembrane region" description="Helical" evidence="1">
    <location>
        <begin position="145"/>
        <end position="161"/>
    </location>
</feature>
<keyword evidence="1" id="KW-1133">Transmembrane helix</keyword>
<keyword evidence="1" id="KW-0472">Membrane</keyword>
<evidence type="ECO:0000313" key="3">
    <source>
        <dbReference type="Proteomes" id="UP000667802"/>
    </source>
</evidence>
<feature type="transmembrane region" description="Helical" evidence="1">
    <location>
        <begin position="40"/>
        <end position="61"/>
    </location>
</feature>
<protein>
    <submittedName>
        <fullName evidence="2">Uncharacterized protein</fullName>
    </submittedName>
</protein>
<name>A0AAP5MEF1_9CYAN</name>
<proteinExistence type="predicted"/>
<evidence type="ECO:0000313" key="2">
    <source>
        <dbReference type="EMBL" id="MDR9900859.1"/>
    </source>
</evidence>
<reference evidence="3" key="1">
    <citation type="journal article" date="2021" name="Science">
        <title>Hunting the eagle killer: A cyanobacterial neurotoxin causes vacuolar myelinopathy.</title>
        <authorList>
            <person name="Breinlinger S."/>
            <person name="Phillips T.J."/>
            <person name="Haram B.N."/>
            <person name="Mares J."/>
            <person name="Martinez Yerena J.A."/>
            <person name="Hrouzek P."/>
            <person name="Sobotka R."/>
            <person name="Henderson W.M."/>
            <person name="Schmieder P."/>
            <person name="Williams S.M."/>
            <person name="Lauderdale J.D."/>
            <person name="Wilde H.D."/>
            <person name="Gerrin W."/>
            <person name="Kust A."/>
            <person name="Washington J.W."/>
            <person name="Wagner C."/>
            <person name="Geier B."/>
            <person name="Liebeke M."/>
            <person name="Enke H."/>
            <person name="Niedermeyer T.H.J."/>
            <person name="Wilde S.B."/>
        </authorList>
    </citation>
    <scope>NUCLEOTIDE SEQUENCE [LARGE SCALE GENOMIC DNA]</scope>
    <source>
        <strain evidence="3">Thurmond2011</strain>
    </source>
</reference>
<accession>A0AAP5MEF1</accession>
<keyword evidence="1" id="KW-0812">Transmembrane</keyword>
<feature type="transmembrane region" description="Helical" evidence="1">
    <location>
        <begin position="167"/>
        <end position="186"/>
    </location>
</feature>
<dbReference type="AlphaFoldDB" id="A0AAP5MEF1"/>
<gene>
    <name evidence="2" type="ORF">G7B40_040955</name>
</gene>
<dbReference type="Proteomes" id="UP000667802">
    <property type="component" value="Unassembled WGS sequence"/>
</dbReference>
<sequence>MDEVFQRFLLTFYTIVYGIIVSQFFSGWENLIRFRDKIRLYNIHLLWTILAFLFVIQNWWGLWRYKDYFSQNFICFFLILLNPIVLYLSTLFLFYKYNNEKEFDYKKFFFENQKIIFILFPLLIIKLGFDSFLLRNVEIISLENLLRIIASFLLFCVSFIPQKYDYFHWLFIFIVVVLFLLFTRLFTWNISLLV</sequence>
<organism evidence="2 3">
    <name type="scientific">Aetokthonos hydrillicola Thurmond2011</name>
    <dbReference type="NCBI Taxonomy" id="2712845"/>
    <lineage>
        <taxon>Bacteria</taxon>
        <taxon>Bacillati</taxon>
        <taxon>Cyanobacteriota</taxon>
        <taxon>Cyanophyceae</taxon>
        <taxon>Nostocales</taxon>
        <taxon>Hapalosiphonaceae</taxon>
        <taxon>Aetokthonos</taxon>
    </lineage>
</organism>
<feature type="transmembrane region" description="Helical" evidence="1">
    <location>
        <begin position="7"/>
        <end position="28"/>
    </location>
</feature>
<evidence type="ECO:0000256" key="1">
    <source>
        <dbReference type="SAM" id="Phobius"/>
    </source>
</evidence>
<feature type="transmembrane region" description="Helical" evidence="1">
    <location>
        <begin position="73"/>
        <end position="95"/>
    </location>
</feature>
<feature type="transmembrane region" description="Helical" evidence="1">
    <location>
        <begin position="115"/>
        <end position="133"/>
    </location>
</feature>